<accession>A0A974BP68</accession>
<gene>
    <name evidence="1" type="ORF">XELAEV_18001664mg</name>
</gene>
<sequence>MLYLESKYVILEAKRNQEAINIVTTKPQSKRTNVIPLQNKKSDYNFLFSQTGKKLYFKNSFDQELKQNNPTQRANRRIKR</sequence>
<reference evidence="1" key="1">
    <citation type="submission" date="2016-05" db="EMBL/GenBank/DDBJ databases">
        <title>WGS assembly of Xenopus laevis.</title>
        <authorList>
            <person name="Session A."/>
            <person name="Uno Y."/>
            <person name="Kwon T."/>
            <person name="Chapman J."/>
            <person name="Toyoda A."/>
            <person name="Takahashi S."/>
            <person name="Fukui A."/>
            <person name="Hikosaka A."/>
            <person name="Putnam N."/>
            <person name="Stites J."/>
            <person name="Van Heeringen S."/>
            <person name="Quigley I."/>
            <person name="Heinz S."/>
            <person name="Hellsten U."/>
            <person name="Lyons J."/>
            <person name="Suzuki A."/>
            <person name="Kondo M."/>
            <person name="Ogino H."/>
            <person name="Ochi H."/>
            <person name="Bogdanovic O."/>
            <person name="Lister R."/>
            <person name="Georgiou G."/>
            <person name="Paranjpe S."/>
            <person name="Van Kruijsbergen I."/>
            <person name="Mozaffari S."/>
            <person name="Shu S."/>
            <person name="Schmutz J."/>
            <person name="Jenkins J."/>
            <person name="Grimwood J."/>
            <person name="Carlson J."/>
            <person name="Mitros T."/>
            <person name="Simakov O."/>
            <person name="Heald R."/>
            <person name="Miller K."/>
            <person name="Haudenschild C."/>
            <person name="Kuroki Y."/>
            <person name="Tanaka T."/>
            <person name="Michiue T."/>
            <person name="Watanabe M."/>
            <person name="Kinoshita T."/>
            <person name="Ohta Y."/>
            <person name="Mawaribuchi S."/>
            <person name="Suzuki Y."/>
            <person name="Haramoto Y."/>
            <person name="Yamamoto T."/>
            <person name="Takagi C."/>
            <person name="Kitzman J."/>
            <person name="Shendure J."/>
            <person name="Nakayama T."/>
            <person name="Izutsu Y."/>
            <person name="Robert J."/>
            <person name="Dichmann D."/>
            <person name="Flajnik M."/>
            <person name="Houston D."/>
            <person name="Marcotte E."/>
            <person name="Wallingford J."/>
            <person name="Ito Y."/>
            <person name="Asashima M."/>
            <person name="Ueno N."/>
            <person name="Matsuda Y."/>
            <person name="Jan Veenstra G."/>
            <person name="Fujiyama A."/>
            <person name="Harland R."/>
            <person name="Taira M."/>
            <person name="Rokhsar D.S."/>
        </authorList>
    </citation>
    <scope>NUCLEOTIDE SEQUENCE</scope>
    <source>
        <strain evidence="1">J</strain>
        <tissue evidence="1">Blood</tissue>
    </source>
</reference>
<name>A0A974BP68_XENLA</name>
<protein>
    <submittedName>
        <fullName evidence="1">Uncharacterized protein</fullName>
    </submittedName>
</protein>
<dbReference type="EMBL" id="KV485988">
    <property type="protein sequence ID" value="OCT55522.1"/>
    <property type="molecule type" value="Genomic_DNA"/>
</dbReference>
<dbReference type="AlphaFoldDB" id="A0A974BP68"/>
<evidence type="ECO:0000313" key="1">
    <source>
        <dbReference type="EMBL" id="OCT55522.1"/>
    </source>
</evidence>
<proteinExistence type="predicted"/>
<organism evidence="1">
    <name type="scientific">Xenopus laevis</name>
    <name type="common">African clawed frog</name>
    <dbReference type="NCBI Taxonomy" id="8355"/>
    <lineage>
        <taxon>Eukaryota</taxon>
        <taxon>Metazoa</taxon>
        <taxon>Chordata</taxon>
        <taxon>Craniata</taxon>
        <taxon>Vertebrata</taxon>
        <taxon>Euteleostomi</taxon>
        <taxon>Amphibia</taxon>
        <taxon>Batrachia</taxon>
        <taxon>Anura</taxon>
        <taxon>Pipoidea</taxon>
        <taxon>Pipidae</taxon>
        <taxon>Xenopodinae</taxon>
        <taxon>Xenopus</taxon>
        <taxon>Xenopus</taxon>
    </lineage>
</organism>
<dbReference type="Proteomes" id="UP000694892">
    <property type="component" value="Unassembled WGS sequence"/>
</dbReference>